<dbReference type="AlphaFoldDB" id="A0A6C0CL44"/>
<organism evidence="5">
    <name type="scientific">viral metagenome</name>
    <dbReference type="NCBI Taxonomy" id="1070528"/>
    <lineage>
        <taxon>unclassified sequences</taxon>
        <taxon>metagenomes</taxon>
        <taxon>organismal metagenomes</taxon>
    </lineage>
</organism>
<evidence type="ECO:0000259" key="4">
    <source>
        <dbReference type="PROSITE" id="PS51292"/>
    </source>
</evidence>
<evidence type="ECO:0000313" key="5">
    <source>
        <dbReference type="EMBL" id="QHT04872.1"/>
    </source>
</evidence>
<accession>A0A6C0CL44</accession>
<dbReference type="SUPFAM" id="SSF57850">
    <property type="entry name" value="RING/U-box"/>
    <property type="match status" value="1"/>
</dbReference>
<dbReference type="InterPro" id="IPR013083">
    <property type="entry name" value="Znf_RING/FYVE/PHD"/>
</dbReference>
<evidence type="ECO:0000256" key="1">
    <source>
        <dbReference type="ARBA" id="ARBA00022723"/>
    </source>
</evidence>
<reference evidence="5" key="1">
    <citation type="journal article" date="2020" name="Nature">
        <title>Giant virus diversity and host interactions through global metagenomics.</title>
        <authorList>
            <person name="Schulz F."/>
            <person name="Roux S."/>
            <person name="Paez-Espino D."/>
            <person name="Jungbluth S."/>
            <person name="Walsh D.A."/>
            <person name="Denef V.J."/>
            <person name="McMahon K.D."/>
            <person name="Konstantinidis K.T."/>
            <person name="Eloe-Fadrosh E.A."/>
            <person name="Kyrpides N.C."/>
            <person name="Woyke T."/>
        </authorList>
    </citation>
    <scope>NUCLEOTIDE SEQUENCE</scope>
    <source>
        <strain evidence="5">GVMAG-M-3300021343-4</strain>
    </source>
</reference>
<dbReference type="Gene3D" id="1.25.40.20">
    <property type="entry name" value="Ankyrin repeat-containing domain"/>
    <property type="match status" value="1"/>
</dbReference>
<keyword evidence="2" id="KW-0863">Zinc-finger</keyword>
<dbReference type="InterPro" id="IPR036770">
    <property type="entry name" value="Ankyrin_rpt-contain_sf"/>
</dbReference>
<evidence type="ECO:0000256" key="2">
    <source>
        <dbReference type="ARBA" id="ARBA00022771"/>
    </source>
</evidence>
<dbReference type="PROSITE" id="PS51292">
    <property type="entry name" value="ZF_RING_CH"/>
    <property type="match status" value="1"/>
</dbReference>
<keyword evidence="3" id="KW-0862">Zinc</keyword>
<dbReference type="SUPFAM" id="SSF48403">
    <property type="entry name" value="Ankyrin repeat"/>
    <property type="match status" value="1"/>
</dbReference>
<dbReference type="InterPro" id="IPR011016">
    <property type="entry name" value="Znf_RING-CH"/>
</dbReference>
<dbReference type="SMART" id="SM00744">
    <property type="entry name" value="RINGv"/>
    <property type="match status" value="1"/>
</dbReference>
<dbReference type="EMBL" id="MN739440">
    <property type="protein sequence ID" value="QHT04872.1"/>
    <property type="molecule type" value="Genomic_DNA"/>
</dbReference>
<dbReference type="Gene3D" id="3.30.40.10">
    <property type="entry name" value="Zinc/RING finger domain, C3HC4 (zinc finger)"/>
    <property type="match status" value="1"/>
</dbReference>
<protein>
    <recommendedName>
        <fullName evidence="4">RING-CH-type domain-containing protein</fullName>
    </recommendedName>
</protein>
<name>A0A6C0CL44_9ZZZZ</name>
<feature type="domain" description="RING-CH-type" evidence="4">
    <location>
        <begin position="1"/>
        <end position="67"/>
    </location>
</feature>
<keyword evidence="1" id="KW-0479">Metal-binding</keyword>
<sequence>MTNKTCRICFESYSEGVIISPCKCDGSIKYIHRKCALSEGEICTVCKTPYTEDNLKYIIDHSNIHIEVKYEICSKYMQKCRITSCLKMTENLEDDKSNCELLFKCIEKDNINVVRYYIENIGVNVNCFIKKSVIVSQPLQRSRSSLIQEHMDNSPTFYGESFNTPLSVAVDTFCKKPKRCWSNSITPVIKYLVENGAEITEDLINVCVKYDLLKLLKYFLKNGANIQPEQIIMSKNNISLDMIKFLLNIGVPICDVYDFTDFKTAKYLLKRGAKLNNVTNHKIIEWYMKHIVKT</sequence>
<proteinExistence type="predicted"/>
<dbReference type="GO" id="GO:0008270">
    <property type="term" value="F:zinc ion binding"/>
    <property type="evidence" value="ECO:0007669"/>
    <property type="project" value="UniProtKB-KW"/>
</dbReference>
<dbReference type="Pfam" id="PF12906">
    <property type="entry name" value="RINGv"/>
    <property type="match status" value="1"/>
</dbReference>
<evidence type="ECO:0000256" key="3">
    <source>
        <dbReference type="ARBA" id="ARBA00022833"/>
    </source>
</evidence>